<feature type="repeat" description="ANK" evidence="3">
    <location>
        <begin position="553"/>
        <end position="585"/>
    </location>
</feature>
<dbReference type="InterPro" id="IPR036770">
    <property type="entry name" value="Ankyrin_rpt-contain_sf"/>
</dbReference>
<keyword evidence="1" id="KW-0677">Repeat</keyword>
<dbReference type="AlphaFoldDB" id="A0AAW9H707"/>
<dbReference type="PANTHER" id="PTHR24198:SF165">
    <property type="entry name" value="ANKYRIN REPEAT-CONTAINING PROTEIN-RELATED"/>
    <property type="match status" value="1"/>
</dbReference>
<proteinExistence type="predicted"/>
<sequence>MVHKQFLPVWGSLKDAMMWGVLSRQQQSLHDICCSDLPLEKKKRQIDRFLAQGGSINERQPHNANVLGLLTVSTDAPDTELVRYLLDKGAFIEQPGGFSALHNAIEFFHLELAELYLQYGADVHYLNFFSNSWLNYLYCPQDRHTYTDEQRKQMLDLLLRYGLDLNRETIFWTSLETSFPIEIVLCEKDVSLLEHIFQLDIPIHFAETGIFERIFNYKSEWLPLPLFQQIVKRAGGAAYREPGVILSEDKKIRTDGSLLEMAIFYCADERLCECLLDTYPDIRCDLSNYSFVLDTLLNRYSLELVERIIQKTADIDRPYSLFISSGRKKQSGWEADAYPDVGSSAMMQFVDNRLIKALSEPDYYAYFYDAMSLLLQYGASPLVDKMSGGRSYEMRNWSLLYLVCVEMVSQNNFRPDLLDLLVAHGANFNVKKSAVSEPLCITLLQRGYSSTHEDVLLQVMNYLYEHGMDLQATNAYLINTAAAAGIGSRPQVLQWLIAHGVDIHTLSGFDNSPVLHKTISLYSDEALTPERRAETVAVLLDNGANIDEFSIDEQFTPLMCAAYYGEAKCAEVLLARGANPHARSANGMTPLRCALHRADAAAARIVTLLHLYGVTITRVDEEGNDLLVRCIRNKHDAVFKALLEILSPTLDDMHRLLDWLAQGNRYCYFSDQLRQQIARLSAGEPSSHHSLPR</sequence>
<dbReference type="InterPro" id="IPR002110">
    <property type="entry name" value="Ankyrin_rpt"/>
</dbReference>
<comment type="caution">
    <text evidence="4">The sequence shown here is derived from an EMBL/GenBank/DDBJ whole genome shotgun (WGS) entry which is preliminary data.</text>
</comment>
<dbReference type="EMBL" id="JAXHOZ010000079">
    <property type="protein sequence ID" value="MDY4379942.1"/>
    <property type="molecule type" value="Genomic_DNA"/>
</dbReference>
<gene>
    <name evidence="4" type="ORF">SOV92_19340</name>
</gene>
<evidence type="ECO:0000256" key="3">
    <source>
        <dbReference type="PROSITE-ProRule" id="PRU00023"/>
    </source>
</evidence>
<dbReference type="PROSITE" id="PS50297">
    <property type="entry name" value="ANK_REP_REGION"/>
    <property type="match status" value="2"/>
</dbReference>
<evidence type="ECO:0000313" key="5">
    <source>
        <dbReference type="Proteomes" id="UP001269968"/>
    </source>
</evidence>
<name>A0AAW9H707_9GAMM</name>
<dbReference type="Gene3D" id="1.25.40.20">
    <property type="entry name" value="Ankyrin repeat-containing domain"/>
    <property type="match status" value="3"/>
</dbReference>
<organism evidence="4 5">
    <name type="scientific">Pectobacterium brasiliense</name>
    <dbReference type="NCBI Taxonomy" id="180957"/>
    <lineage>
        <taxon>Bacteria</taxon>
        <taxon>Pseudomonadati</taxon>
        <taxon>Pseudomonadota</taxon>
        <taxon>Gammaproteobacteria</taxon>
        <taxon>Enterobacterales</taxon>
        <taxon>Pectobacteriaceae</taxon>
        <taxon>Pectobacterium</taxon>
    </lineage>
</organism>
<accession>A0AAW9H707</accession>
<dbReference type="SMART" id="SM00248">
    <property type="entry name" value="ANK"/>
    <property type="match status" value="9"/>
</dbReference>
<feature type="repeat" description="ANK" evidence="3">
    <location>
        <begin position="96"/>
        <end position="128"/>
    </location>
</feature>
<reference evidence="4" key="1">
    <citation type="submission" date="2023-11" db="EMBL/GenBank/DDBJ databases">
        <title>Comparative genomics revealed phylogeny of phytopathogenic Pectobacterium aroidearum based on whole-genome sequencing and function of putative horizontal acquire islands in P. aroidearum PccS1.</title>
        <authorList>
            <person name="Fan J."/>
            <person name="Yang L."/>
        </authorList>
    </citation>
    <scope>NUCLEOTIDE SEQUENCE</scope>
    <source>
        <strain evidence="4">NJAU140</strain>
    </source>
</reference>
<dbReference type="PANTHER" id="PTHR24198">
    <property type="entry name" value="ANKYRIN REPEAT AND PROTEIN KINASE DOMAIN-CONTAINING PROTEIN"/>
    <property type="match status" value="1"/>
</dbReference>
<protein>
    <submittedName>
        <fullName evidence="4">Ankyrin repeat domain-containing protein</fullName>
    </submittedName>
</protein>
<dbReference type="PROSITE" id="PS50088">
    <property type="entry name" value="ANK_REPEAT"/>
    <property type="match status" value="2"/>
</dbReference>
<keyword evidence="2 3" id="KW-0040">ANK repeat</keyword>
<dbReference type="RefSeq" id="WP_320715043.1">
    <property type="nucleotide sequence ID" value="NZ_JAXHOZ010000079.1"/>
</dbReference>
<evidence type="ECO:0000256" key="1">
    <source>
        <dbReference type="ARBA" id="ARBA00022737"/>
    </source>
</evidence>
<dbReference type="Proteomes" id="UP001269968">
    <property type="component" value="Unassembled WGS sequence"/>
</dbReference>
<dbReference type="SUPFAM" id="SSF48403">
    <property type="entry name" value="Ankyrin repeat"/>
    <property type="match status" value="1"/>
</dbReference>
<evidence type="ECO:0000313" key="4">
    <source>
        <dbReference type="EMBL" id="MDY4379942.1"/>
    </source>
</evidence>
<dbReference type="Pfam" id="PF12796">
    <property type="entry name" value="Ank_2"/>
    <property type="match status" value="1"/>
</dbReference>
<evidence type="ECO:0000256" key="2">
    <source>
        <dbReference type="ARBA" id="ARBA00023043"/>
    </source>
</evidence>